<evidence type="ECO:0000313" key="3">
    <source>
        <dbReference type="Proteomes" id="UP000254259"/>
    </source>
</evidence>
<keyword evidence="2" id="KW-0614">Plasmid</keyword>
<geneLocation type="plasmid" evidence="3">
    <name>cbm2636p</name>
</geneLocation>
<gene>
    <name evidence="2" type="ORF">CBM2636_P20398</name>
</gene>
<dbReference type="Proteomes" id="UP000254259">
    <property type="component" value="Plasmid CBM2636p"/>
</dbReference>
<protein>
    <submittedName>
        <fullName evidence="2">Phage integrase</fullName>
    </submittedName>
</protein>
<accession>A0A375HVH2</accession>
<name>A0A375HVH2_9BURK</name>
<reference evidence="2 3" key="1">
    <citation type="submission" date="2018-01" db="EMBL/GenBank/DDBJ databases">
        <authorList>
            <person name="Clerissi C."/>
        </authorList>
    </citation>
    <scope>NUCLEOTIDE SEQUENCE [LARGE SCALE GENOMIC DNA]</scope>
    <source>
        <strain evidence="2">Cupriavidus taiwanensis SWF 66322</strain>
        <plasmid evidence="3">cbm2636p</plasmid>
    </source>
</reference>
<proteinExistence type="predicted"/>
<dbReference type="AlphaFoldDB" id="A0A375HVH2"/>
<evidence type="ECO:0000313" key="2">
    <source>
        <dbReference type="EMBL" id="SPD69711.1"/>
    </source>
</evidence>
<dbReference type="EMBL" id="LT984815">
    <property type="protein sequence ID" value="SPD69711.1"/>
    <property type="molecule type" value="Genomic_DNA"/>
</dbReference>
<feature type="region of interest" description="Disordered" evidence="1">
    <location>
        <begin position="64"/>
        <end position="103"/>
    </location>
</feature>
<sequence>MLTVTWVDWCRPGHLHTKAYAPRERFSMQDTMISPDFPDAAALAALRAWYAGASSRQAVARAPETLRSLPLPEPQISDSAGARPGHGGTARSGRAVGADPAAA</sequence>
<evidence type="ECO:0000256" key="1">
    <source>
        <dbReference type="SAM" id="MobiDB-lite"/>
    </source>
</evidence>
<organism evidence="2 3">
    <name type="scientific">Cupriavidus taiwanensis</name>
    <dbReference type="NCBI Taxonomy" id="164546"/>
    <lineage>
        <taxon>Bacteria</taxon>
        <taxon>Pseudomonadati</taxon>
        <taxon>Pseudomonadota</taxon>
        <taxon>Betaproteobacteria</taxon>
        <taxon>Burkholderiales</taxon>
        <taxon>Burkholderiaceae</taxon>
        <taxon>Cupriavidus</taxon>
    </lineage>
</organism>